<evidence type="ECO:0000313" key="1">
    <source>
        <dbReference type="EMBL" id="MDR6867548.1"/>
    </source>
</evidence>
<organism evidence="1 2">
    <name type="scientific">Microbacterium resistens</name>
    <dbReference type="NCBI Taxonomy" id="156977"/>
    <lineage>
        <taxon>Bacteria</taxon>
        <taxon>Bacillati</taxon>
        <taxon>Actinomycetota</taxon>
        <taxon>Actinomycetes</taxon>
        <taxon>Micrococcales</taxon>
        <taxon>Microbacteriaceae</taxon>
        <taxon>Microbacterium</taxon>
    </lineage>
</organism>
<reference evidence="1 2" key="1">
    <citation type="submission" date="2023-07" db="EMBL/GenBank/DDBJ databases">
        <title>Sorghum-associated microbial communities from plants grown in Nebraska, USA.</title>
        <authorList>
            <person name="Schachtman D."/>
        </authorList>
    </citation>
    <scope>NUCLEOTIDE SEQUENCE [LARGE SCALE GENOMIC DNA]</scope>
    <source>
        <strain evidence="1 2">2980</strain>
    </source>
</reference>
<evidence type="ECO:0000313" key="2">
    <source>
        <dbReference type="Proteomes" id="UP001259347"/>
    </source>
</evidence>
<name>A0ABU1SF40_9MICO</name>
<dbReference type="RefSeq" id="WP_310020455.1">
    <property type="nucleotide sequence ID" value="NZ_JAVDUM010000009.1"/>
</dbReference>
<comment type="caution">
    <text evidence="1">The sequence shown here is derived from an EMBL/GenBank/DDBJ whole genome shotgun (WGS) entry which is preliminary data.</text>
</comment>
<dbReference type="EMBL" id="JAVDUM010000009">
    <property type="protein sequence ID" value="MDR6867548.1"/>
    <property type="molecule type" value="Genomic_DNA"/>
</dbReference>
<accession>A0ABU1SF40</accession>
<protein>
    <submittedName>
        <fullName evidence="1">Uncharacterized protein</fullName>
    </submittedName>
</protein>
<dbReference type="Proteomes" id="UP001259347">
    <property type="component" value="Unassembled WGS sequence"/>
</dbReference>
<gene>
    <name evidence="1" type="ORF">J2Y69_002152</name>
</gene>
<proteinExistence type="predicted"/>
<keyword evidence="2" id="KW-1185">Reference proteome</keyword>
<sequence>MLIGSIRPIETRTVETTATSLPELMAEITAQVPPGWEIDSVPARRIVRRDGVTEIEAEDMEALRARVPEGHQLLTVRRV</sequence>